<dbReference type="SUPFAM" id="SSF56935">
    <property type="entry name" value="Porins"/>
    <property type="match status" value="1"/>
</dbReference>
<dbReference type="InterPro" id="IPR036942">
    <property type="entry name" value="Beta-barrel_TonB_sf"/>
</dbReference>
<dbReference type="SUPFAM" id="SSF49464">
    <property type="entry name" value="Carboxypeptidase regulatory domain-like"/>
    <property type="match status" value="1"/>
</dbReference>
<evidence type="ECO:0000259" key="5">
    <source>
        <dbReference type="Pfam" id="PF14905"/>
    </source>
</evidence>
<dbReference type="GO" id="GO:0009279">
    <property type="term" value="C:cell outer membrane"/>
    <property type="evidence" value="ECO:0007669"/>
    <property type="project" value="UniProtKB-SubCell"/>
</dbReference>
<proteinExistence type="predicted"/>
<accession>A0A923E0T6</accession>
<name>A0A923E0T6_9SPHI</name>
<comment type="caution">
    <text evidence="6">The sequence shown here is derived from an EMBL/GenBank/DDBJ whole genome shotgun (WGS) entry which is preliminary data.</text>
</comment>
<keyword evidence="7" id="KW-1185">Reference proteome</keyword>
<dbReference type="Gene3D" id="2.40.170.20">
    <property type="entry name" value="TonB-dependent receptor, beta-barrel domain"/>
    <property type="match status" value="1"/>
</dbReference>
<evidence type="ECO:0000313" key="7">
    <source>
        <dbReference type="Proteomes" id="UP000601055"/>
    </source>
</evidence>
<evidence type="ECO:0000256" key="1">
    <source>
        <dbReference type="ARBA" id="ARBA00004442"/>
    </source>
</evidence>
<organism evidence="6 7">
    <name type="scientific">Pedobacter planticolens</name>
    <dbReference type="NCBI Taxonomy" id="2679964"/>
    <lineage>
        <taxon>Bacteria</taxon>
        <taxon>Pseudomonadati</taxon>
        <taxon>Bacteroidota</taxon>
        <taxon>Sphingobacteriia</taxon>
        <taxon>Sphingobacteriales</taxon>
        <taxon>Sphingobacteriaceae</taxon>
        <taxon>Pedobacter</taxon>
    </lineage>
</organism>
<dbReference type="Pfam" id="PF14905">
    <property type="entry name" value="OMP_b-brl_3"/>
    <property type="match status" value="1"/>
</dbReference>
<feature type="domain" description="Outer membrane protein beta-barrel" evidence="5">
    <location>
        <begin position="397"/>
        <end position="767"/>
    </location>
</feature>
<sequence length="931" mass="103238">MCSSTLFAQNHKRVNGLVTDTSKTAISDANVLLIAGKDTLRTSTDVDGYFNFSRIKADQFSLKITITGYQEFSKSYSFGKEREMEIKGLELRFSGNMLKEVLIKGKPNPIRVMQDTVEYNAEAYQVFEGDNVADLLKQFPGLEIDDEYNVKTMGKEMVKLRINGKDFFTNNVKDFIAKLPAAIVAKIQIIDDFGDEANFTGIKIGEPTKMLNIVTKPGMNKGQFGNGGITGGTNDQLGGNANMNLWRDTKQSSGGLNYTTSNNGAGESENMRLSANHRDKLGKYGSLGLSYNIGRNNSAFKTEQAVETLNPLGTFYTNTKSSGENKNSNQNLGSDFSFNNKKIYLNGSFGVSYNAGNNLNSSFNNQLGIIKQDRNNNSESSNKSPRVNANVSFSKILKNKRNSLSANLGFSTSSTNSDQNISTNTLYYDKDTQVLEKDSLLSRNLISESNGQNVNIGINYSLGLKKLKDSLARQALNFSYTASVMRSRNDVSTIVFDNLTNQPRFIDSLSTQYTSMLINQSLGINYNYSNKKMRYNFGFNTRPSLMSSNYLNLHQKVNNNHINYSPNINLSRTITKGKTISVNYSGSNNAPSLYQLQPVKNAQNLQNVVVGNPNLKPSFNHNISSSFNYVHIKSGVSVQTGLNFSTTQNEIVNNVILLPDTLNSLKQETRFENTNGTYNVGNNYTLNIPIKKNKYSISYSGNIGLSNKATFINSIKRFNKGINFSQQLRGTLNLKQINITASTNYSFNSNNNINLNSINDIALFNLGQVSGATFFRTHNYRADLNGSLRLKKLNVNTNINYSVTNSDATFNNQSNRNVKNLNLSLSSRATVKKSYFVGFSASKQINAGYSLANTNPFLLNANLSKAFFKDQSLSLNINANDLLNQGNNLARYVSGNSIIDSRTNQITRVFTFGITYNISRFGGKVFRVDAD</sequence>
<evidence type="ECO:0000313" key="6">
    <source>
        <dbReference type="EMBL" id="MBB2146318.1"/>
    </source>
</evidence>
<comment type="subcellular location">
    <subcellularLocation>
        <location evidence="1">Cell outer membrane</location>
    </subcellularLocation>
</comment>
<gene>
    <name evidence="6" type="ORF">GM921_12525</name>
</gene>
<keyword evidence="3" id="KW-0998">Cell outer membrane</keyword>
<dbReference type="Gene3D" id="2.60.40.1120">
    <property type="entry name" value="Carboxypeptidase-like, regulatory domain"/>
    <property type="match status" value="1"/>
</dbReference>
<keyword evidence="2" id="KW-0472">Membrane</keyword>
<evidence type="ECO:0000256" key="2">
    <source>
        <dbReference type="ARBA" id="ARBA00023136"/>
    </source>
</evidence>
<protein>
    <submittedName>
        <fullName evidence="6">Outer membrane beta-barrel protein</fullName>
    </submittedName>
</protein>
<reference evidence="6" key="1">
    <citation type="submission" date="2019-11" db="EMBL/GenBank/DDBJ databases">
        <title>Description of Pedobacter sp. LMG 31464T.</title>
        <authorList>
            <person name="Carlier A."/>
            <person name="Qi S."/>
            <person name="Vandamme P."/>
        </authorList>
    </citation>
    <scope>NUCLEOTIDE SEQUENCE</scope>
    <source>
        <strain evidence="6">LMG 31464</strain>
    </source>
</reference>
<dbReference type="AlphaFoldDB" id="A0A923E0T6"/>
<dbReference type="InterPro" id="IPR041700">
    <property type="entry name" value="OMP_b-brl_3"/>
</dbReference>
<feature type="region of interest" description="Disordered" evidence="4">
    <location>
        <begin position="229"/>
        <end position="270"/>
    </location>
</feature>
<dbReference type="RefSeq" id="WP_182922979.1">
    <property type="nucleotide sequence ID" value="NZ_WNXD01000002.1"/>
</dbReference>
<dbReference type="EMBL" id="WNXD01000002">
    <property type="protein sequence ID" value="MBB2146318.1"/>
    <property type="molecule type" value="Genomic_DNA"/>
</dbReference>
<dbReference type="Pfam" id="PF13620">
    <property type="entry name" value="CarboxypepD_reg"/>
    <property type="match status" value="1"/>
</dbReference>
<dbReference type="InterPro" id="IPR008969">
    <property type="entry name" value="CarboxyPept-like_regulatory"/>
</dbReference>
<dbReference type="Proteomes" id="UP000601055">
    <property type="component" value="Unassembled WGS sequence"/>
</dbReference>
<evidence type="ECO:0000256" key="3">
    <source>
        <dbReference type="ARBA" id="ARBA00023237"/>
    </source>
</evidence>
<evidence type="ECO:0000256" key="4">
    <source>
        <dbReference type="SAM" id="MobiDB-lite"/>
    </source>
</evidence>
<feature type="compositionally biased region" description="Polar residues" evidence="4">
    <location>
        <begin position="251"/>
        <end position="265"/>
    </location>
</feature>